<organism evidence="2 3">
    <name type="scientific">Jeotgalicoccus halotolerans</name>
    <dbReference type="NCBI Taxonomy" id="157227"/>
    <lineage>
        <taxon>Bacteria</taxon>
        <taxon>Bacillati</taxon>
        <taxon>Bacillota</taxon>
        <taxon>Bacilli</taxon>
        <taxon>Bacillales</taxon>
        <taxon>Staphylococcaceae</taxon>
        <taxon>Jeotgalicoccus</taxon>
    </lineage>
</organism>
<evidence type="ECO:0000256" key="1">
    <source>
        <dbReference type="SAM" id="Coils"/>
    </source>
</evidence>
<reference evidence="2 3" key="1">
    <citation type="submission" date="2018-08" db="EMBL/GenBank/DDBJ databases">
        <title>Genomic Encyclopedia of Type Strains, Phase IV (KMG-IV): sequencing the most valuable type-strain genomes for metagenomic binning, comparative biology and taxonomic classification.</title>
        <authorList>
            <person name="Goeker M."/>
        </authorList>
    </citation>
    <scope>NUCLEOTIDE SEQUENCE [LARGE SCALE GENOMIC DNA]</scope>
    <source>
        <strain evidence="2 3">DSM 17274</strain>
    </source>
</reference>
<dbReference type="RefSeq" id="WP_115883971.1">
    <property type="nucleotide sequence ID" value="NZ_CBCSHX010000001.1"/>
</dbReference>
<sequence length="94" mass="11154">MFATNLFFAEENSNLQIKIEELEGEKEVLREENEVLEQMNAELVKEIETLKKKIIEDLKDRVPKEMQKRPVGRPVVKKKYLKPILPQEDKSWQS</sequence>
<comment type="caution">
    <text evidence="2">The sequence shown here is derived from an EMBL/GenBank/DDBJ whole genome shotgun (WGS) entry which is preliminary data.</text>
</comment>
<dbReference type="AlphaFoldDB" id="A0A3E0AZY0"/>
<evidence type="ECO:0000313" key="2">
    <source>
        <dbReference type="EMBL" id="REG25269.1"/>
    </source>
</evidence>
<dbReference type="EMBL" id="QUMW01000009">
    <property type="protein sequence ID" value="REG25269.1"/>
    <property type="molecule type" value="Genomic_DNA"/>
</dbReference>
<keyword evidence="1" id="KW-0175">Coiled coil</keyword>
<accession>A0A3E0AZY0</accession>
<evidence type="ECO:0000313" key="3">
    <source>
        <dbReference type="Proteomes" id="UP000257076"/>
    </source>
</evidence>
<protein>
    <submittedName>
        <fullName evidence="2">Uncharacterized protein</fullName>
    </submittedName>
</protein>
<gene>
    <name evidence="2" type="ORF">DFR63_0295</name>
</gene>
<proteinExistence type="predicted"/>
<feature type="coiled-coil region" evidence="1">
    <location>
        <begin position="5"/>
        <end position="53"/>
    </location>
</feature>
<dbReference type="Proteomes" id="UP000257076">
    <property type="component" value="Unassembled WGS sequence"/>
</dbReference>
<keyword evidence="3" id="KW-1185">Reference proteome</keyword>
<name>A0A3E0AZY0_9STAP</name>